<sequence length="169" mass="19233">MKPEHKGRFDVVAVRLLHSVLGQEDWDIVMSNIIALLRPGGWIQWADFDPLTPGIAAIKFESQDAAVIRSVLVRYVDNMKTKAIGDMHRIPSTFASRGLESVETDFYSQTEELEFTKVVVAGFIESLQEADEMSEMDARDMRVKVNHEIEGCRPVLKYDLWCHLAQKPL</sequence>
<evidence type="ECO:0000313" key="2">
    <source>
        <dbReference type="Proteomes" id="UP000799537"/>
    </source>
</evidence>
<dbReference type="AlphaFoldDB" id="A0A6A6CEN7"/>
<protein>
    <recommendedName>
        <fullName evidence="3">Methyltransferase type 11 domain-containing protein</fullName>
    </recommendedName>
</protein>
<dbReference type="Proteomes" id="UP000799537">
    <property type="component" value="Unassembled WGS sequence"/>
</dbReference>
<dbReference type="EMBL" id="ML993599">
    <property type="protein sequence ID" value="KAF2165677.1"/>
    <property type="molecule type" value="Genomic_DNA"/>
</dbReference>
<evidence type="ECO:0008006" key="3">
    <source>
        <dbReference type="Google" id="ProtNLM"/>
    </source>
</evidence>
<proteinExistence type="predicted"/>
<name>A0A6A6CEN7_ZASCE</name>
<keyword evidence="2" id="KW-1185">Reference proteome</keyword>
<dbReference type="GeneID" id="54560301"/>
<accession>A0A6A6CEN7</accession>
<organism evidence="1 2">
    <name type="scientific">Zasmidium cellare ATCC 36951</name>
    <dbReference type="NCBI Taxonomy" id="1080233"/>
    <lineage>
        <taxon>Eukaryota</taxon>
        <taxon>Fungi</taxon>
        <taxon>Dikarya</taxon>
        <taxon>Ascomycota</taxon>
        <taxon>Pezizomycotina</taxon>
        <taxon>Dothideomycetes</taxon>
        <taxon>Dothideomycetidae</taxon>
        <taxon>Mycosphaerellales</taxon>
        <taxon>Mycosphaerellaceae</taxon>
        <taxon>Zasmidium</taxon>
    </lineage>
</organism>
<evidence type="ECO:0000313" key="1">
    <source>
        <dbReference type="EMBL" id="KAF2165677.1"/>
    </source>
</evidence>
<dbReference type="Gene3D" id="3.40.50.150">
    <property type="entry name" value="Vaccinia Virus protein VP39"/>
    <property type="match status" value="1"/>
</dbReference>
<dbReference type="SUPFAM" id="SSF53335">
    <property type="entry name" value="S-adenosyl-L-methionine-dependent methyltransferases"/>
    <property type="match status" value="2"/>
</dbReference>
<dbReference type="InterPro" id="IPR029063">
    <property type="entry name" value="SAM-dependent_MTases_sf"/>
</dbReference>
<gene>
    <name evidence="1" type="ORF">M409DRAFT_23967</name>
</gene>
<dbReference type="OrthoDB" id="417697at2759"/>
<reference evidence="1" key="1">
    <citation type="journal article" date="2020" name="Stud. Mycol.">
        <title>101 Dothideomycetes genomes: a test case for predicting lifestyles and emergence of pathogens.</title>
        <authorList>
            <person name="Haridas S."/>
            <person name="Albert R."/>
            <person name="Binder M."/>
            <person name="Bloem J."/>
            <person name="Labutti K."/>
            <person name="Salamov A."/>
            <person name="Andreopoulos B."/>
            <person name="Baker S."/>
            <person name="Barry K."/>
            <person name="Bills G."/>
            <person name="Bluhm B."/>
            <person name="Cannon C."/>
            <person name="Castanera R."/>
            <person name="Culley D."/>
            <person name="Daum C."/>
            <person name="Ezra D."/>
            <person name="Gonzalez J."/>
            <person name="Henrissat B."/>
            <person name="Kuo A."/>
            <person name="Liang C."/>
            <person name="Lipzen A."/>
            <person name="Lutzoni F."/>
            <person name="Magnuson J."/>
            <person name="Mondo S."/>
            <person name="Nolan M."/>
            <person name="Ohm R."/>
            <person name="Pangilinan J."/>
            <person name="Park H.-J."/>
            <person name="Ramirez L."/>
            <person name="Alfaro M."/>
            <person name="Sun H."/>
            <person name="Tritt A."/>
            <person name="Yoshinaga Y."/>
            <person name="Zwiers L.-H."/>
            <person name="Turgeon B."/>
            <person name="Goodwin S."/>
            <person name="Spatafora J."/>
            <person name="Crous P."/>
            <person name="Grigoriev I."/>
        </authorList>
    </citation>
    <scope>NUCLEOTIDE SEQUENCE</scope>
    <source>
        <strain evidence="1">ATCC 36951</strain>
    </source>
</reference>
<dbReference type="RefSeq" id="XP_033666566.1">
    <property type="nucleotide sequence ID" value="XM_033807029.1"/>
</dbReference>